<dbReference type="OrthoDB" id="828244at2"/>
<evidence type="ECO:0008006" key="3">
    <source>
        <dbReference type="Google" id="ProtNLM"/>
    </source>
</evidence>
<proteinExistence type="predicted"/>
<reference evidence="2" key="1">
    <citation type="submission" date="2016-10" db="EMBL/GenBank/DDBJ databases">
        <authorList>
            <person name="Varghese N."/>
            <person name="Submissions S."/>
        </authorList>
    </citation>
    <scope>NUCLEOTIDE SEQUENCE [LARGE SCALE GENOMIC DNA]</scope>
    <source>
        <strain evidence="2">CGMCC 1.6294</strain>
    </source>
</reference>
<dbReference type="InterPro" id="IPR032581">
    <property type="entry name" value="DUF4917"/>
</dbReference>
<sequence length="312" mass="35826">MKNLLIGNGLSISISPDFSYSSLREKVTRESSPAVDRLFKKLNTVDFEHLLTKVRDARDVMEAITDGQVIVSQSISDEIRAKLIEAIQSMNPRGPMDHGLDPQQLNKALKKYNNTFTTNYDIYLYWARRGRESFNIIDFFFEDGCFDRTNVDKRGRDAIYFLHGALFIFEIDSKIKKISKGEHATLDEAIQDRISNENGYPLFISEGSPEEKLANIKSNQYLSFCYDELRSMSGELDIYGHSLNPEVDGHIIEAVRESAVERVRFYQFKLNELSKGEKEHLNSTLNSRLGVKVELHDSSEHDLCKWSIFEGF</sequence>
<dbReference type="Proteomes" id="UP000199290">
    <property type="component" value="Unassembled WGS sequence"/>
</dbReference>
<evidence type="ECO:0000313" key="2">
    <source>
        <dbReference type="Proteomes" id="UP000199290"/>
    </source>
</evidence>
<evidence type="ECO:0000313" key="1">
    <source>
        <dbReference type="EMBL" id="SFR57530.1"/>
    </source>
</evidence>
<protein>
    <recommendedName>
        <fullName evidence="3">DUF4917 domain-containing protein</fullName>
    </recommendedName>
</protein>
<dbReference type="STRING" id="375760.SAMN04488073_2977"/>
<name>A0A1I6HTF3_9GAMM</name>
<gene>
    <name evidence="1" type="ORF">SAMN04488073_2977</name>
</gene>
<dbReference type="EMBL" id="FOYV01000003">
    <property type="protein sequence ID" value="SFR57530.1"/>
    <property type="molecule type" value="Genomic_DNA"/>
</dbReference>
<dbReference type="RefSeq" id="WP_091991925.1">
    <property type="nucleotide sequence ID" value="NZ_FOYV01000003.1"/>
</dbReference>
<accession>A0A1I6HTF3</accession>
<organism evidence="1 2">
    <name type="scientific">Marinobacter gudaonensis</name>
    <dbReference type="NCBI Taxonomy" id="375760"/>
    <lineage>
        <taxon>Bacteria</taxon>
        <taxon>Pseudomonadati</taxon>
        <taxon>Pseudomonadota</taxon>
        <taxon>Gammaproteobacteria</taxon>
        <taxon>Pseudomonadales</taxon>
        <taxon>Marinobacteraceae</taxon>
        <taxon>Marinobacter</taxon>
    </lineage>
</organism>
<dbReference type="AlphaFoldDB" id="A0A1I6HTF3"/>
<dbReference type="Pfam" id="PF16263">
    <property type="entry name" value="DUF4917"/>
    <property type="match status" value="1"/>
</dbReference>
<keyword evidence="2" id="KW-1185">Reference proteome</keyword>